<accession>A0ACB9JQ94</accession>
<name>A0ACB9JQ94_9ASTR</name>
<dbReference type="EMBL" id="CM042020">
    <property type="protein sequence ID" value="KAI3822188.1"/>
    <property type="molecule type" value="Genomic_DNA"/>
</dbReference>
<evidence type="ECO:0000313" key="2">
    <source>
        <dbReference type="Proteomes" id="UP001056120"/>
    </source>
</evidence>
<organism evidence="1 2">
    <name type="scientific">Smallanthus sonchifolius</name>
    <dbReference type="NCBI Taxonomy" id="185202"/>
    <lineage>
        <taxon>Eukaryota</taxon>
        <taxon>Viridiplantae</taxon>
        <taxon>Streptophyta</taxon>
        <taxon>Embryophyta</taxon>
        <taxon>Tracheophyta</taxon>
        <taxon>Spermatophyta</taxon>
        <taxon>Magnoliopsida</taxon>
        <taxon>eudicotyledons</taxon>
        <taxon>Gunneridae</taxon>
        <taxon>Pentapetalae</taxon>
        <taxon>asterids</taxon>
        <taxon>campanulids</taxon>
        <taxon>Asterales</taxon>
        <taxon>Asteraceae</taxon>
        <taxon>Asteroideae</taxon>
        <taxon>Heliantheae alliance</taxon>
        <taxon>Millerieae</taxon>
        <taxon>Smallanthus</taxon>
    </lineage>
</organism>
<keyword evidence="2" id="KW-1185">Reference proteome</keyword>
<protein>
    <submittedName>
        <fullName evidence="1">Uncharacterized protein</fullName>
    </submittedName>
</protein>
<proteinExistence type="predicted"/>
<evidence type="ECO:0000313" key="1">
    <source>
        <dbReference type="EMBL" id="KAI3822188.1"/>
    </source>
</evidence>
<gene>
    <name evidence="1" type="ORF">L1987_09773</name>
</gene>
<dbReference type="Proteomes" id="UP001056120">
    <property type="component" value="Linkage Group LG03"/>
</dbReference>
<comment type="caution">
    <text evidence="1">The sequence shown here is derived from an EMBL/GenBank/DDBJ whole genome shotgun (WGS) entry which is preliminary data.</text>
</comment>
<reference evidence="2" key="1">
    <citation type="journal article" date="2022" name="Mol. Ecol. Resour.">
        <title>The genomes of chicory, endive, great burdock and yacon provide insights into Asteraceae palaeo-polyploidization history and plant inulin production.</title>
        <authorList>
            <person name="Fan W."/>
            <person name="Wang S."/>
            <person name="Wang H."/>
            <person name="Wang A."/>
            <person name="Jiang F."/>
            <person name="Liu H."/>
            <person name="Zhao H."/>
            <person name="Xu D."/>
            <person name="Zhang Y."/>
        </authorList>
    </citation>
    <scope>NUCLEOTIDE SEQUENCE [LARGE SCALE GENOMIC DNA]</scope>
    <source>
        <strain evidence="2">cv. Yunnan</strain>
    </source>
</reference>
<sequence>MSQAQSGCLTGPLCFGGLAAVLGSSKALGHKEVLQRLLVIKKYRTRSLQRVYKRSNMSNKKSSLKTVLCSSFEVFG</sequence>
<reference evidence="1 2" key="2">
    <citation type="journal article" date="2022" name="Mol. Ecol. Resour.">
        <title>The genomes of chicory, endive, great burdock and yacon provide insights into Asteraceae paleo-polyploidization history and plant inulin production.</title>
        <authorList>
            <person name="Fan W."/>
            <person name="Wang S."/>
            <person name="Wang H."/>
            <person name="Wang A."/>
            <person name="Jiang F."/>
            <person name="Liu H."/>
            <person name="Zhao H."/>
            <person name="Xu D."/>
            <person name="Zhang Y."/>
        </authorList>
    </citation>
    <scope>NUCLEOTIDE SEQUENCE [LARGE SCALE GENOMIC DNA]</scope>
    <source>
        <strain evidence="2">cv. Yunnan</strain>
        <tissue evidence="1">Leaves</tissue>
    </source>
</reference>